<dbReference type="GO" id="GO:0006914">
    <property type="term" value="P:autophagy"/>
    <property type="evidence" value="ECO:0007669"/>
    <property type="project" value="InterPro"/>
</dbReference>
<name>A0AAU9TCH8_EUPED</name>
<dbReference type="PANTHER" id="PTHR14964:SF2">
    <property type="entry name" value="NUCLEAR RECEPTOR-BINDING FACTOR 2"/>
    <property type="match status" value="1"/>
</dbReference>
<proteinExistence type="predicted"/>
<comment type="caution">
    <text evidence="3">The sequence shown here is derived from an EMBL/GenBank/DDBJ whole genome shotgun (WGS) entry which is preliminary data.</text>
</comment>
<dbReference type="Pfam" id="PF17169">
    <property type="entry name" value="NRBF2_MIT"/>
    <property type="match status" value="1"/>
</dbReference>
<dbReference type="SUPFAM" id="SSF140361">
    <property type="entry name" value="MIT domain-like"/>
    <property type="match status" value="1"/>
</dbReference>
<dbReference type="PANTHER" id="PTHR14964">
    <property type="entry name" value="NUCLEAR RECEPTOR BINDING FACTOR 2"/>
    <property type="match status" value="1"/>
</dbReference>
<feature type="domain" description="Nuclear receptor-binding factor 2 MIT" evidence="2">
    <location>
        <begin position="4"/>
        <end position="79"/>
    </location>
</feature>
<dbReference type="Proteomes" id="UP001153954">
    <property type="component" value="Unassembled WGS sequence"/>
</dbReference>
<dbReference type="AlphaFoldDB" id="A0AAU9TCH8"/>
<protein>
    <recommendedName>
        <fullName evidence="2">Nuclear receptor-binding factor 2 MIT domain-containing protein</fullName>
    </recommendedName>
</protein>
<dbReference type="InterPro" id="IPR033393">
    <property type="entry name" value="NRBF2_MIT"/>
</dbReference>
<accession>A0AAU9TCH8</accession>
<reference evidence="3" key="1">
    <citation type="submission" date="2022-03" db="EMBL/GenBank/DDBJ databases">
        <authorList>
            <person name="Tunstrom K."/>
        </authorList>
    </citation>
    <scope>NUCLEOTIDE SEQUENCE</scope>
</reference>
<sequence>MEFHPLNLAHQQHRRADAHLKNHRYDDAIQCHHKAAELLLDVLKITTNSVVVESVTLQHSYHLKQKDFIKNKKEQHERAKKALENIKCLSKDSQCNLNCNDISKLQVAICRSVNESDSLLNRLSHKYGSNDKDLERNTVDVEDGNVTELPPQKIVEELQNHNQNLVTIIDQLLLQVEIIKDNNITLHERINYLEKERIKYLNIKPQDESLERNDFSALSLGSDSSRKNSLKDQIPSHTK</sequence>
<dbReference type="EMBL" id="CAKOGL010000003">
    <property type="protein sequence ID" value="CAH2084781.1"/>
    <property type="molecule type" value="Genomic_DNA"/>
</dbReference>
<dbReference type="Gene3D" id="1.20.58.80">
    <property type="entry name" value="Phosphotransferase system, lactose/cellobiose-type IIA subunit"/>
    <property type="match status" value="1"/>
</dbReference>
<keyword evidence="4" id="KW-1185">Reference proteome</keyword>
<evidence type="ECO:0000313" key="4">
    <source>
        <dbReference type="Proteomes" id="UP001153954"/>
    </source>
</evidence>
<dbReference type="InterPro" id="IPR039679">
    <property type="entry name" value="NRBF2"/>
</dbReference>
<feature type="region of interest" description="Disordered" evidence="1">
    <location>
        <begin position="212"/>
        <end position="239"/>
    </location>
</feature>
<organism evidence="3 4">
    <name type="scientific">Euphydryas editha</name>
    <name type="common">Edith's checkerspot</name>
    <dbReference type="NCBI Taxonomy" id="104508"/>
    <lineage>
        <taxon>Eukaryota</taxon>
        <taxon>Metazoa</taxon>
        <taxon>Ecdysozoa</taxon>
        <taxon>Arthropoda</taxon>
        <taxon>Hexapoda</taxon>
        <taxon>Insecta</taxon>
        <taxon>Pterygota</taxon>
        <taxon>Neoptera</taxon>
        <taxon>Endopterygota</taxon>
        <taxon>Lepidoptera</taxon>
        <taxon>Glossata</taxon>
        <taxon>Ditrysia</taxon>
        <taxon>Papilionoidea</taxon>
        <taxon>Nymphalidae</taxon>
        <taxon>Nymphalinae</taxon>
        <taxon>Euphydryas</taxon>
    </lineage>
</organism>
<gene>
    <name evidence="3" type="ORF">EEDITHA_LOCUS1320</name>
</gene>
<evidence type="ECO:0000259" key="2">
    <source>
        <dbReference type="Pfam" id="PF17169"/>
    </source>
</evidence>
<evidence type="ECO:0000313" key="3">
    <source>
        <dbReference type="EMBL" id="CAH2084781.1"/>
    </source>
</evidence>
<evidence type="ECO:0000256" key="1">
    <source>
        <dbReference type="SAM" id="MobiDB-lite"/>
    </source>
</evidence>